<organism evidence="1 2">
    <name type="scientific">Paraburkholderia humisilvae</name>
    <dbReference type="NCBI Taxonomy" id="627669"/>
    <lineage>
        <taxon>Bacteria</taxon>
        <taxon>Pseudomonadati</taxon>
        <taxon>Pseudomonadota</taxon>
        <taxon>Betaproteobacteria</taxon>
        <taxon>Burkholderiales</taxon>
        <taxon>Burkholderiaceae</taxon>
        <taxon>Paraburkholderia</taxon>
    </lineage>
</organism>
<dbReference type="AlphaFoldDB" id="A0A6J5CYK3"/>
<protein>
    <submittedName>
        <fullName evidence="1">Uncharacterized protein</fullName>
    </submittedName>
</protein>
<proteinExistence type="predicted"/>
<reference evidence="1 2" key="1">
    <citation type="submission" date="2020-04" db="EMBL/GenBank/DDBJ databases">
        <authorList>
            <person name="De Canck E."/>
        </authorList>
    </citation>
    <scope>NUCLEOTIDE SEQUENCE [LARGE SCALE GENOMIC DNA]</scope>
    <source>
        <strain evidence="1 2">LMG 29542</strain>
    </source>
</reference>
<gene>
    <name evidence="1" type="ORF">LMG29542_00111</name>
</gene>
<dbReference type="RefSeq" id="WP_217477814.1">
    <property type="nucleotide sequence ID" value="NZ_CADIKH010000001.1"/>
</dbReference>
<evidence type="ECO:0000313" key="1">
    <source>
        <dbReference type="EMBL" id="CAB3746054.1"/>
    </source>
</evidence>
<accession>A0A6J5CYK3</accession>
<keyword evidence="2" id="KW-1185">Reference proteome</keyword>
<name>A0A6J5CYK3_9BURK</name>
<dbReference type="Proteomes" id="UP000494363">
    <property type="component" value="Unassembled WGS sequence"/>
</dbReference>
<evidence type="ECO:0000313" key="2">
    <source>
        <dbReference type="Proteomes" id="UP000494363"/>
    </source>
</evidence>
<sequence length="70" mass="7764">MSVRTWLAHGLAGDLRYHAGRERGLTRTPEPQRDAERFPDALGAQPEMHAVLHWLTDVRSRAGFSIAVGA</sequence>
<dbReference type="EMBL" id="CADIKH010000001">
    <property type="protein sequence ID" value="CAB3746054.1"/>
    <property type="molecule type" value="Genomic_DNA"/>
</dbReference>